<accession>A0A1X7A839</accession>
<reference evidence="1 2" key="1">
    <citation type="submission" date="2017-03" db="EMBL/GenBank/DDBJ databases">
        <authorList>
            <person name="Afonso C.L."/>
            <person name="Miller P.J."/>
            <person name="Scott M.A."/>
            <person name="Spackman E."/>
            <person name="Goraichik I."/>
            <person name="Dimitrov K.M."/>
            <person name="Suarez D.L."/>
            <person name="Swayne D.E."/>
        </authorList>
    </citation>
    <scope>NUCLEOTIDE SEQUENCE [LARGE SCALE GENOMIC DNA]</scope>
    <source>
        <strain evidence="1 2">CECT 8367</strain>
    </source>
</reference>
<dbReference type="Proteomes" id="UP000193495">
    <property type="component" value="Unassembled WGS sequence"/>
</dbReference>
<evidence type="ECO:0000313" key="2">
    <source>
        <dbReference type="Proteomes" id="UP000193495"/>
    </source>
</evidence>
<dbReference type="EMBL" id="FWFY01000027">
    <property type="protein sequence ID" value="SLN72965.1"/>
    <property type="molecule type" value="Genomic_DNA"/>
</dbReference>
<organism evidence="1 2">
    <name type="scientific">Limimaricola soesokkakensis</name>
    <dbReference type="NCBI Taxonomy" id="1343159"/>
    <lineage>
        <taxon>Bacteria</taxon>
        <taxon>Pseudomonadati</taxon>
        <taxon>Pseudomonadota</taxon>
        <taxon>Alphaproteobacteria</taxon>
        <taxon>Rhodobacterales</taxon>
        <taxon>Paracoccaceae</taxon>
        <taxon>Limimaricola</taxon>
    </lineage>
</organism>
<sequence length="40" mass="3938">MKLEVAPAALLPAASANTPAAIEIWPSPLGHEPLAGGCAT</sequence>
<proteinExistence type="predicted"/>
<gene>
    <name evidence="1" type="ORF">LOS8367_03725</name>
</gene>
<dbReference type="AlphaFoldDB" id="A0A1X7A839"/>
<name>A0A1X7A839_9RHOB</name>
<protein>
    <submittedName>
        <fullName evidence="1">Uncharacterized protein</fullName>
    </submittedName>
</protein>
<evidence type="ECO:0000313" key="1">
    <source>
        <dbReference type="EMBL" id="SLN72965.1"/>
    </source>
</evidence>